<dbReference type="GO" id="GO:0000105">
    <property type="term" value="P:L-histidine biosynthetic process"/>
    <property type="evidence" value="ECO:0007669"/>
    <property type="project" value="InterPro"/>
</dbReference>
<dbReference type="GO" id="GO:0006427">
    <property type="term" value="P:histidyl-tRNA aminoacylation"/>
    <property type="evidence" value="ECO:0007669"/>
    <property type="project" value="TreeGrafter"/>
</dbReference>
<dbReference type="Pfam" id="PF13393">
    <property type="entry name" value="tRNA-synt_His"/>
    <property type="match status" value="1"/>
</dbReference>
<dbReference type="GO" id="GO:0003879">
    <property type="term" value="F:ATP phosphoribosyltransferase activity"/>
    <property type="evidence" value="ECO:0007669"/>
    <property type="project" value="UniProtKB-EC"/>
</dbReference>
<dbReference type="InterPro" id="IPR041715">
    <property type="entry name" value="HisRS-like_core"/>
</dbReference>
<sequence length="384" mass="42199">MPEPDDTSDDTALLPEGLHDTLAHEAEYQAEIVEKLRQCFASFGYERVIPPIMEFEESLLSGPGKAQSRNMFRVMDPVTQRMMAVRNDMTGQVARIARSRLKNAPRPLRLSYSGDVLRVRGSQLRPERQFKQAGVELIGSDSPEAYVEIILLARDVLDAVGVEQASIDLTMPLLVPAICRGLRLGAEKSAIVRQALNAKDIGALDNLDGEIGDISRKLLSAAGAADKAMAIIRGLSLPQEAQDICHELAKLLDRLKQVAPELHVTVDPGEYSGFEFQTGIGFSLFVRGVRGELGRGGRYMVEGGVSEPATGFSLYLDSLMRALPDMAELKYIYCPFGTNMAALSDLRGQGYRTICGLEATADDMAEAERLMCRYIWQSDKITQI</sequence>
<dbReference type="InterPro" id="IPR004517">
    <property type="entry name" value="HisZ"/>
</dbReference>
<proteinExistence type="inferred from homology"/>
<dbReference type="InterPro" id="IPR006195">
    <property type="entry name" value="aa-tRNA-synth_II"/>
</dbReference>
<accession>A0A3B0RVA1</accession>
<dbReference type="GO" id="GO:0005737">
    <property type="term" value="C:cytoplasm"/>
    <property type="evidence" value="ECO:0007669"/>
    <property type="project" value="UniProtKB-SubCell"/>
</dbReference>
<protein>
    <submittedName>
        <fullName evidence="4">ATP phosphoribosyltransferase regulatory subunit</fullName>
        <ecNumber evidence="4">2.4.2.17</ecNumber>
    </submittedName>
</protein>
<dbReference type="EC" id="2.4.2.17" evidence="4"/>
<dbReference type="PANTHER" id="PTHR43707:SF1">
    <property type="entry name" value="HISTIDINE--TRNA LIGASE, MITOCHONDRIAL-RELATED"/>
    <property type="match status" value="1"/>
</dbReference>
<dbReference type="PANTHER" id="PTHR43707">
    <property type="entry name" value="HISTIDYL-TRNA SYNTHETASE"/>
    <property type="match status" value="1"/>
</dbReference>
<reference evidence="4" key="1">
    <citation type="submission" date="2018-06" db="EMBL/GenBank/DDBJ databases">
        <authorList>
            <person name="Zhirakovskaya E."/>
        </authorList>
    </citation>
    <scope>NUCLEOTIDE SEQUENCE</scope>
</reference>
<dbReference type="SUPFAM" id="SSF55681">
    <property type="entry name" value="Class II aaRS and biotin synthetases"/>
    <property type="match status" value="1"/>
</dbReference>
<keyword evidence="2" id="KW-0963">Cytoplasm</keyword>
<dbReference type="EMBL" id="UOED01000096">
    <property type="protein sequence ID" value="VAV95031.1"/>
    <property type="molecule type" value="Genomic_DNA"/>
</dbReference>
<evidence type="ECO:0000259" key="3">
    <source>
        <dbReference type="PROSITE" id="PS50862"/>
    </source>
</evidence>
<dbReference type="PROSITE" id="PS50862">
    <property type="entry name" value="AA_TRNA_LIGASE_II"/>
    <property type="match status" value="1"/>
</dbReference>
<dbReference type="PIRSF" id="PIRSF001549">
    <property type="entry name" value="His-tRNA_synth"/>
    <property type="match status" value="1"/>
</dbReference>
<dbReference type="AlphaFoldDB" id="A0A3B0RVA1"/>
<dbReference type="Gene3D" id="3.30.930.10">
    <property type="entry name" value="Bira Bifunctional Protein, Domain 2"/>
    <property type="match status" value="1"/>
</dbReference>
<evidence type="ECO:0000313" key="4">
    <source>
        <dbReference type="EMBL" id="VAV95031.1"/>
    </source>
</evidence>
<comment type="subcellular location">
    <subcellularLocation>
        <location evidence="1">Cytoplasm</location>
    </subcellularLocation>
</comment>
<dbReference type="HAMAP" id="MF_00125">
    <property type="entry name" value="HisZ"/>
    <property type="match status" value="1"/>
</dbReference>
<gene>
    <name evidence="4" type="ORF">MNBD_ALPHA02-1521</name>
</gene>
<keyword evidence="4" id="KW-0328">Glycosyltransferase</keyword>
<dbReference type="GO" id="GO:0004821">
    <property type="term" value="F:histidine-tRNA ligase activity"/>
    <property type="evidence" value="ECO:0007669"/>
    <property type="project" value="TreeGrafter"/>
</dbReference>
<dbReference type="InterPro" id="IPR004516">
    <property type="entry name" value="HisRS/HisZ"/>
</dbReference>
<evidence type="ECO:0000256" key="1">
    <source>
        <dbReference type="ARBA" id="ARBA00004496"/>
    </source>
</evidence>
<name>A0A3B0RVA1_9ZZZZ</name>
<keyword evidence="4" id="KW-0808">Transferase</keyword>
<organism evidence="4">
    <name type="scientific">hydrothermal vent metagenome</name>
    <dbReference type="NCBI Taxonomy" id="652676"/>
    <lineage>
        <taxon>unclassified sequences</taxon>
        <taxon>metagenomes</taxon>
        <taxon>ecological metagenomes</taxon>
    </lineage>
</organism>
<feature type="domain" description="Aminoacyl-transfer RNA synthetases class-II family profile" evidence="3">
    <location>
        <begin position="31"/>
        <end position="335"/>
    </location>
</feature>
<evidence type="ECO:0000256" key="2">
    <source>
        <dbReference type="ARBA" id="ARBA00022490"/>
    </source>
</evidence>
<dbReference type="InterPro" id="IPR045864">
    <property type="entry name" value="aa-tRNA-synth_II/BPL/LPL"/>
</dbReference>